<dbReference type="RefSeq" id="WP_263075981.1">
    <property type="nucleotide sequence ID" value="NZ_CP089977.1"/>
</dbReference>
<sequence length="86" mass="9844">MNTVNQTTLNEPTPLHTHVEHAVHRYFEALDGEEINNMYDIFLAEMERPLLIATLKHTRGNQSKTAQLLGLNRGTLRTKLKTYGLL</sequence>
<proteinExistence type="inferred from homology"/>
<keyword evidence="2 5" id="KW-0238">DNA-binding</keyword>
<dbReference type="Pfam" id="PF02954">
    <property type="entry name" value="HTH_8"/>
    <property type="match status" value="1"/>
</dbReference>
<evidence type="ECO:0000256" key="2">
    <source>
        <dbReference type="ARBA" id="ARBA00023125"/>
    </source>
</evidence>
<feature type="domain" description="DNA binding HTH" evidence="4">
    <location>
        <begin position="42"/>
        <end position="83"/>
    </location>
</feature>
<evidence type="ECO:0000313" key="6">
    <source>
        <dbReference type="Proteomes" id="UP001063782"/>
    </source>
</evidence>
<dbReference type="NCBIfam" id="NF001659">
    <property type="entry name" value="PRK00430.1"/>
    <property type="match status" value="1"/>
</dbReference>
<dbReference type="PRINTS" id="PR01590">
    <property type="entry name" value="HTHFIS"/>
</dbReference>
<dbReference type="InterPro" id="IPR002197">
    <property type="entry name" value="HTH_Fis"/>
</dbReference>
<name>A0ABY6F332_9GAMM</name>
<reference evidence="5" key="1">
    <citation type="submission" date="2021-12" db="EMBL/GenBank/DDBJ databases">
        <title>taxonomy of Moraxella sp. ZY201224.</title>
        <authorList>
            <person name="Li F."/>
        </authorList>
    </citation>
    <scope>NUCLEOTIDE SEQUENCE</scope>
    <source>
        <strain evidence="5">ZY201224</strain>
    </source>
</reference>
<keyword evidence="6" id="KW-1185">Reference proteome</keyword>
<dbReference type="Gene3D" id="1.10.10.60">
    <property type="entry name" value="Homeodomain-like"/>
    <property type="match status" value="1"/>
</dbReference>
<dbReference type="EMBL" id="CP089977">
    <property type="protein sequence ID" value="UXZ04496.1"/>
    <property type="molecule type" value="Genomic_DNA"/>
</dbReference>
<dbReference type="InterPro" id="IPR005412">
    <property type="entry name" value="Fis_DNA-bd"/>
</dbReference>
<evidence type="ECO:0000256" key="3">
    <source>
        <dbReference type="ARBA" id="ARBA00029540"/>
    </source>
</evidence>
<dbReference type="SUPFAM" id="SSF46689">
    <property type="entry name" value="Homeodomain-like"/>
    <property type="match status" value="1"/>
</dbReference>
<dbReference type="Proteomes" id="UP001063782">
    <property type="component" value="Chromosome"/>
</dbReference>
<comment type="similarity">
    <text evidence="1">Belongs to the transcriptional regulatory Fis family.</text>
</comment>
<organism evidence="5 6">
    <name type="scientific">Moraxella nasicaprae</name>
    <dbReference type="NCBI Taxonomy" id="2904122"/>
    <lineage>
        <taxon>Bacteria</taxon>
        <taxon>Pseudomonadati</taxon>
        <taxon>Pseudomonadota</taxon>
        <taxon>Gammaproteobacteria</taxon>
        <taxon>Moraxellales</taxon>
        <taxon>Moraxellaceae</taxon>
        <taxon>Moraxella</taxon>
    </lineage>
</organism>
<dbReference type="PRINTS" id="PR01591">
    <property type="entry name" value="DNABINDNGFIS"/>
</dbReference>
<evidence type="ECO:0000313" key="5">
    <source>
        <dbReference type="EMBL" id="UXZ04496.1"/>
    </source>
</evidence>
<dbReference type="PIRSF" id="PIRSF002097">
    <property type="entry name" value="DNA-binding_Fis"/>
    <property type="match status" value="1"/>
</dbReference>
<dbReference type="InterPro" id="IPR009057">
    <property type="entry name" value="Homeodomain-like_sf"/>
</dbReference>
<gene>
    <name evidence="5" type="primary">fis</name>
    <name evidence="5" type="ORF">LU297_07875</name>
</gene>
<protein>
    <recommendedName>
        <fullName evidence="3">Putative Fis-like DNA-binding protein</fullName>
    </recommendedName>
</protein>
<evidence type="ECO:0000256" key="1">
    <source>
        <dbReference type="ARBA" id="ARBA00008559"/>
    </source>
</evidence>
<dbReference type="InterPro" id="IPR050207">
    <property type="entry name" value="Trans_regulatory_Fis"/>
</dbReference>
<dbReference type="GO" id="GO:0003677">
    <property type="term" value="F:DNA binding"/>
    <property type="evidence" value="ECO:0007669"/>
    <property type="project" value="UniProtKB-KW"/>
</dbReference>
<accession>A0ABY6F332</accession>
<evidence type="ECO:0000259" key="4">
    <source>
        <dbReference type="Pfam" id="PF02954"/>
    </source>
</evidence>
<dbReference type="PANTHER" id="PTHR47918:SF1">
    <property type="entry name" value="DNA-BINDING PROTEIN FIS"/>
    <property type="match status" value="1"/>
</dbReference>
<dbReference type="PANTHER" id="PTHR47918">
    <property type="entry name" value="DNA-BINDING PROTEIN FIS"/>
    <property type="match status" value="1"/>
</dbReference>